<sequence>MTRPDFVAGWVWNIRGNPRVRLRMPAGWFDGLAREITDRAELDDARDAICEKVDVFDYGECAVHLRGLPTRAKIKDLHRYWFDTGRPLVIELRDAPR</sequence>
<dbReference type="InterPro" id="IPR004378">
    <property type="entry name" value="F420H2_quin_Rdtase"/>
</dbReference>
<name>A0A1B1K764_RHOOP</name>
<evidence type="ECO:0008006" key="3">
    <source>
        <dbReference type="Google" id="ProtNLM"/>
    </source>
</evidence>
<dbReference type="InterPro" id="IPR012349">
    <property type="entry name" value="Split_barrel_FMN-bd"/>
</dbReference>
<evidence type="ECO:0000313" key="1">
    <source>
        <dbReference type="EMBL" id="ANS28398.1"/>
    </source>
</evidence>
<proteinExistence type="predicted"/>
<dbReference type="RefSeq" id="WP_231137591.1">
    <property type="nucleotide sequence ID" value="NZ_CP009111.1"/>
</dbReference>
<organism evidence="1 2">
    <name type="scientific">Rhodococcus opacus</name>
    <name type="common">Nocardia opaca</name>
    <dbReference type="NCBI Taxonomy" id="37919"/>
    <lineage>
        <taxon>Bacteria</taxon>
        <taxon>Bacillati</taxon>
        <taxon>Actinomycetota</taxon>
        <taxon>Actinomycetes</taxon>
        <taxon>Mycobacteriales</taxon>
        <taxon>Nocardiaceae</taxon>
        <taxon>Rhodococcus</taxon>
    </lineage>
</organism>
<protein>
    <recommendedName>
        <fullName evidence="3">DUF385 domain-containing protein</fullName>
    </recommendedName>
</protein>
<dbReference type="EMBL" id="CP009111">
    <property type="protein sequence ID" value="ANS28398.1"/>
    <property type="molecule type" value="Genomic_DNA"/>
</dbReference>
<dbReference type="Gene3D" id="2.30.110.10">
    <property type="entry name" value="Electron Transport, Fmn-binding Protein, Chain A"/>
    <property type="match status" value="1"/>
</dbReference>
<gene>
    <name evidence="1" type="ORF">R1CP_18570</name>
</gene>
<dbReference type="Proteomes" id="UP000186108">
    <property type="component" value="Chromosome"/>
</dbReference>
<dbReference type="PATRIC" id="fig|37919.13.peg.3859"/>
<dbReference type="Pfam" id="PF04075">
    <property type="entry name" value="F420H2_quin_red"/>
    <property type="match status" value="1"/>
</dbReference>
<dbReference type="AlphaFoldDB" id="A0A1B1K764"/>
<evidence type="ECO:0000313" key="2">
    <source>
        <dbReference type="Proteomes" id="UP000186108"/>
    </source>
</evidence>
<reference evidence="1 2" key="1">
    <citation type="submission" date="2014-07" db="EMBL/GenBank/DDBJ databases">
        <authorList>
            <person name="Zhang J.E."/>
            <person name="Yang H."/>
            <person name="Guo J."/>
            <person name="Deng Z."/>
            <person name="Luo H."/>
            <person name="Luo M."/>
            <person name="Zhao B."/>
        </authorList>
    </citation>
    <scope>NUCLEOTIDE SEQUENCE [LARGE SCALE GENOMIC DNA]</scope>
    <source>
        <strain evidence="1 2">1CP</strain>
    </source>
</reference>
<dbReference type="GO" id="GO:0016491">
    <property type="term" value="F:oxidoreductase activity"/>
    <property type="evidence" value="ECO:0007669"/>
    <property type="project" value="InterPro"/>
</dbReference>
<accession>A0A1B1K764</accession>